<evidence type="ECO:0000313" key="1">
    <source>
        <dbReference type="EMBL" id="GAA0717714.1"/>
    </source>
</evidence>
<reference evidence="2" key="1">
    <citation type="journal article" date="2019" name="Int. J. Syst. Evol. Microbiol.">
        <title>The Global Catalogue of Microorganisms (GCM) 10K type strain sequencing project: providing services to taxonomists for standard genome sequencing and annotation.</title>
        <authorList>
            <consortium name="The Broad Institute Genomics Platform"/>
            <consortium name="The Broad Institute Genome Sequencing Center for Infectious Disease"/>
            <person name="Wu L."/>
            <person name="Ma J."/>
        </authorList>
    </citation>
    <scope>NUCLEOTIDE SEQUENCE [LARGE SCALE GENOMIC DNA]</scope>
    <source>
        <strain evidence="2">JCM 15974</strain>
    </source>
</reference>
<name>A0ABP3TX90_9FLAO</name>
<proteinExistence type="predicted"/>
<gene>
    <name evidence="1" type="ORF">GCM10009430_14960</name>
</gene>
<evidence type="ECO:0000313" key="2">
    <source>
        <dbReference type="Proteomes" id="UP001501758"/>
    </source>
</evidence>
<accession>A0ABP3TX90</accession>
<dbReference type="Proteomes" id="UP001501758">
    <property type="component" value="Unassembled WGS sequence"/>
</dbReference>
<dbReference type="EMBL" id="BAAAGE010000001">
    <property type="protein sequence ID" value="GAA0717714.1"/>
    <property type="molecule type" value="Genomic_DNA"/>
</dbReference>
<dbReference type="RefSeq" id="WP_343911716.1">
    <property type="nucleotide sequence ID" value="NZ_BAAAGE010000001.1"/>
</dbReference>
<sequence length="394" mass="44965">MDSLCICYNLVDHTNLPGIPPLPEAYIVPIKPNGLGYVEKQATPAILDSFEIPYLDTAHEELLRICASLKIAVLEQKFRPAKKRKTFGLADILKEPKIKDVVINHIHDKLSSFYALVIENKYPIIHNAQRKDPFEVHRLSIGANTLHPILEFTKTEDGIDYAFTLKEEKRVIIPQNHSIQILLNEPSWISIDKTVYHINNLNANKLKPFFSKEKITIAKKHIKTYLDKVILPVIKNVDVIANGFEILIHKNIASYKIEVIQDFITENFVAKVVFDYGEAAFDYHSNKKTSSDVHFGANEEIQITQTKRDAEAEKEVIARLTAKGLTLNSNLLLETDNSDDPLAIFNWIQKNHKELELEGFDIALPDFDDKKVTLDSYQLELQHKKKMTGSISKE</sequence>
<comment type="caution">
    <text evidence="1">The sequence shown here is derived from an EMBL/GenBank/DDBJ whole genome shotgun (WGS) entry which is preliminary data.</text>
</comment>
<organism evidence="1 2">
    <name type="scientific">Aquimarina litoralis</name>
    <dbReference type="NCBI Taxonomy" id="584605"/>
    <lineage>
        <taxon>Bacteria</taxon>
        <taxon>Pseudomonadati</taxon>
        <taxon>Bacteroidota</taxon>
        <taxon>Flavobacteriia</taxon>
        <taxon>Flavobacteriales</taxon>
        <taxon>Flavobacteriaceae</taxon>
        <taxon>Aquimarina</taxon>
    </lineage>
</organism>
<keyword evidence="2" id="KW-1185">Reference proteome</keyword>
<protein>
    <submittedName>
        <fullName evidence="1">Uncharacterized protein</fullName>
    </submittedName>
</protein>